<reference evidence="2 3" key="1">
    <citation type="submission" date="2018-04" db="EMBL/GenBank/DDBJ databases">
        <title>The genome of golden apple snail Pomacea canaliculata provides insight into stress tolerance and invasive adaptation.</title>
        <authorList>
            <person name="Liu C."/>
            <person name="Liu B."/>
            <person name="Ren Y."/>
            <person name="Zhang Y."/>
            <person name="Wang H."/>
            <person name="Li S."/>
            <person name="Jiang F."/>
            <person name="Yin L."/>
            <person name="Zhang G."/>
            <person name="Qian W."/>
            <person name="Fan W."/>
        </authorList>
    </citation>
    <scope>NUCLEOTIDE SEQUENCE [LARGE SCALE GENOMIC DNA]</scope>
    <source>
        <strain evidence="2">SZHN2017</strain>
        <tissue evidence="2">Muscle</tissue>
    </source>
</reference>
<accession>A0A2T7PK75</accession>
<name>A0A2T7PK75_POMCA</name>
<dbReference type="AlphaFoldDB" id="A0A2T7PK75"/>
<comment type="caution">
    <text evidence="2">The sequence shown here is derived from an EMBL/GenBank/DDBJ whole genome shotgun (WGS) entry which is preliminary data.</text>
</comment>
<protein>
    <recommendedName>
        <fullName evidence="1">JmjC domain-containing protein</fullName>
    </recommendedName>
</protein>
<dbReference type="Gene3D" id="2.60.120.10">
    <property type="entry name" value="Jelly Rolls"/>
    <property type="match status" value="2"/>
</dbReference>
<dbReference type="Pfam" id="PF13621">
    <property type="entry name" value="Cupin_8"/>
    <property type="match status" value="1"/>
</dbReference>
<dbReference type="EMBL" id="PZQS01000003">
    <property type="protein sequence ID" value="PVD33808.1"/>
    <property type="molecule type" value="Genomic_DNA"/>
</dbReference>
<evidence type="ECO:0000313" key="2">
    <source>
        <dbReference type="EMBL" id="PVD33808.1"/>
    </source>
</evidence>
<sequence length="259" mass="30179">MSQIALELESDSKDSVRYADGMEMTPLEQCFDDLASEARELYLDTAVPVLSHTPSPVEFYRQYVSSNKPVVLSDFSTQWPALRKWSHDYLSNFELNFWYNSGKTPDAVNLWIGDGRAVTSMHRDHYENLYCVISGSKTFTLIPPTDLPFVPYENYPAARYRQIGDEFIIEEDKETGIVPWIPIDPLKPDLKNYPEYSRCQTVEVTVHAGQVLYLPSMWFHHVQQSHGCIAVNLWYDMEFDIKYTYYKFLEKLVQLARRS</sequence>
<dbReference type="STRING" id="400727.A0A2T7PK75"/>
<dbReference type="InterPro" id="IPR003347">
    <property type="entry name" value="JmjC_dom"/>
</dbReference>
<evidence type="ECO:0000313" key="3">
    <source>
        <dbReference type="Proteomes" id="UP000245119"/>
    </source>
</evidence>
<dbReference type="PROSITE" id="PS51184">
    <property type="entry name" value="JMJC"/>
    <property type="match status" value="1"/>
</dbReference>
<dbReference type="SUPFAM" id="SSF51197">
    <property type="entry name" value="Clavaminate synthase-like"/>
    <property type="match status" value="1"/>
</dbReference>
<gene>
    <name evidence="2" type="ORF">C0Q70_05069</name>
</gene>
<dbReference type="Proteomes" id="UP000245119">
    <property type="component" value="Linkage Group LG3"/>
</dbReference>
<evidence type="ECO:0000259" key="1">
    <source>
        <dbReference type="PROSITE" id="PS51184"/>
    </source>
</evidence>
<organism evidence="2 3">
    <name type="scientific">Pomacea canaliculata</name>
    <name type="common">Golden apple snail</name>
    <dbReference type="NCBI Taxonomy" id="400727"/>
    <lineage>
        <taxon>Eukaryota</taxon>
        <taxon>Metazoa</taxon>
        <taxon>Spiralia</taxon>
        <taxon>Lophotrochozoa</taxon>
        <taxon>Mollusca</taxon>
        <taxon>Gastropoda</taxon>
        <taxon>Caenogastropoda</taxon>
        <taxon>Architaenioglossa</taxon>
        <taxon>Ampullarioidea</taxon>
        <taxon>Ampullariidae</taxon>
        <taxon>Pomacea</taxon>
    </lineage>
</organism>
<keyword evidence="3" id="KW-1185">Reference proteome</keyword>
<dbReference type="InterPro" id="IPR014710">
    <property type="entry name" value="RmlC-like_jellyroll"/>
</dbReference>
<dbReference type="SMART" id="SM00558">
    <property type="entry name" value="JmjC"/>
    <property type="match status" value="1"/>
</dbReference>
<feature type="domain" description="JmjC" evidence="1">
    <location>
        <begin position="36"/>
        <end position="250"/>
    </location>
</feature>
<dbReference type="InterPro" id="IPR041667">
    <property type="entry name" value="Cupin_8"/>
</dbReference>
<dbReference type="PANTHER" id="PTHR12461">
    <property type="entry name" value="HYPOXIA-INDUCIBLE FACTOR 1 ALPHA INHIBITOR-RELATED"/>
    <property type="match status" value="1"/>
</dbReference>
<proteinExistence type="predicted"/>
<dbReference type="PANTHER" id="PTHR12461:SF99">
    <property type="entry name" value="BIFUNCTIONAL PEPTIDASE AND (3S)-LYSYL HYDROXYLASE JMJD7"/>
    <property type="match status" value="1"/>
</dbReference>
<dbReference type="OrthoDB" id="415358at2759"/>